<feature type="compositionally biased region" description="Basic and acidic residues" evidence="1">
    <location>
        <begin position="133"/>
        <end position="150"/>
    </location>
</feature>
<keyword evidence="3" id="KW-1185">Reference proteome</keyword>
<protein>
    <submittedName>
        <fullName evidence="2">Uncharacterized protein</fullName>
    </submittedName>
</protein>
<name>A0A060SKZ8_PYCCI</name>
<feature type="region of interest" description="Disordered" evidence="1">
    <location>
        <begin position="193"/>
        <end position="216"/>
    </location>
</feature>
<sequence length="216" mass="24371">MSDAPGAPSGTTQGSAAVPPGSSEFNEEIVKACEAVVESFRRQEITKADATARLFRALKLYEVVEAEELAERERAYQSYFDILEDFDRGIQAAAERSGGIASSPTQRNSGEPRIEDDEGVTQERNHTVPVELDGARSHDKSRRSLLDRLSDSPSSKRNRAEIENDFDDDSSQYEKRGRLKRNIDESLFLHLHFGSRHFTTHRRPPEDSRSQRELHP</sequence>
<proteinExistence type="predicted"/>
<dbReference type="Proteomes" id="UP000029665">
    <property type="component" value="Unassembled WGS sequence"/>
</dbReference>
<feature type="region of interest" description="Disordered" evidence="1">
    <location>
        <begin position="94"/>
        <end position="178"/>
    </location>
</feature>
<evidence type="ECO:0000313" key="3">
    <source>
        <dbReference type="Proteomes" id="UP000029665"/>
    </source>
</evidence>
<feature type="compositionally biased region" description="Polar residues" evidence="1">
    <location>
        <begin position="100"/>
        <end position="109"/>
    </location>
</feature>
<comment type="caution">
    <text evidence="2">The sequence shown here is derived from an EMBL/GenBank/DDBJ whole genome shotgun (WGS) entry which is preliminary data.</text>
</comment>
<evidence type="ECO:0000313" key="2">
    <source>
        <dbReference type="EMBL" id="CDO75202.1"/>
    </source>
</evidence>
<feature type="compositionally biased region" description="Basic residues" evidence="1">
    <location>
        <begin position="193"/>
        <end position="202"/>
    </location>
</feature>
<accession>A0A060SKZ8</accession>
<evidence type="ECO:0000256" key="1">
    <source>
        <dbReference type="SAM" id="MobiDB-lite"/>
    </source>
</evidence>
<dbReference type="AlphaFoldDB" id="A0A060SKZ8"/>
<feature type="compositionally biased region" description="Basic and acidic residues" evidence="1">
    <location>
        <begin position="203"/>
        <end position="216"/>
    </location>
</feature>
<organism evidence="2 3">
    <name type="scientific">Pycnoporus cinnabarinus</name>
    <name type="common">Cinnabar-red polypore</name>
    <name type="synonym">Trametes cinnabarina</name>
    <dbReference type="NCBI Taxonomy" id="5643"/>
    <lineage>
        <taxon>Eukaryota</taxon>
        <taxon>Fungi</taxon>
        <taxon>Dikarya</taxon>
        <taxon>Basidiomycota</taxon>
        <taxon>Agaricomycotina</taxon>
        <taxon>Agaricomycetes</taxon>
        <taxon>Polyporales</taxon>
        <taxon>Polyporaceae</taxon>
        <taxon>Trametes</taxon>
    </lineage>
</organism>
<dbReference type="HOGENOM" id="CLU_1278208_0_0_1"/>
<dbReference type="EMBL" id="CCBP010000245">
    <property type="protein sequence ID" value="CDO75202.1"/>
    <property type="molecule type" value="Genomic_DNA"/>
</dbReference>
<feature type="region of interest" description="Disordered" evidence="1">
    <location>
        <begin position="1"/>
        <end position="23"/>
    </location>
</feature>
<gene>
    <name evidence="2" type="ORF">BN946_scf184794.g9</name>
</gene>
<reference evidence="2" key="1">
    <citation type="submission" date="2014-01" db="EMBL/GenBank/DDBJ databases">
        <title>The genome of the white-rot fungus Pycnoporus cinnabarinus: a basidiomycete model with a versatile arsenal for lignocellulosic biomass breakdown.</title>
        <authorList>
            <person name="Levasseur A."/>
            <person name="Lomascolo A."/>
            <person name="Ruiz-Duenas F.J."/>
            <person name="Uzan E."/>
            <person name="Piumi F."/>
            <person name="Kues U."/>
            <person name="Ram A.F.J."/>
            <person name="Murat C."/>
            <person name="Haon M."/>
            <person name="Benoit I."/>
            <person name="Arfi Y."/>
            <person name="Chevret D."/>
            <person name="Drula E."/>
            <person name="Kwon M.J."/>
            <person name="Gouret P."/>
            <person name="Lesage-Meessen L."/>
            <person name="Lombard V."/>
            <person name="Mariette J."/>
            <person name="Noirot C."/>
            <person name="Park J."/>
            <person name="Patyshakuliyeva A."/>
            <person name="Wieneger R.A.B."/>
            <person name="Wosten H.A.B."/>
            <person name="Martin F."/>
            <person name="Coutinho P.M."/>
            <person name="de Vries R."/>
            <person name="Martinez A.T."/>
            <person name="Klopp C."/>
            <person name="Pontarotti P."/>
            <person name="Henrissat B."/>
            <person name="Record E."/>
        </authorList>
    </citation>
    <scope>NUCLEOTIDE SEQUENCE [LARGE SCALE GENOMIC DNA]</scope>
    <source>
        <strain evidence="2">BRFM137</strain>
    </source>
</reference>